<dbReference type="Gene3D" id="2.40.160.60">
    <property type="entry name" value="Outer membrane protein transport protein (OMPP1/FadL/TodX)"/>
    <property type="match status" value="1"/>
</dbReference>
<accession>A0ABT8KUJ3</accession>
<proteinExistence type="predicted"/>
<sequence length="424" mass="46611">MCLKRYLLILLISIVYCGADAQISISPYTVHGIGDVHSSGLTNNIAMGGIGVSNGQNWYLNLINPALLVKNNFTVFEAGIVFEQRELTNNSDLSQKNSGGGLNYIALGFPVMAGRWSSSIGLMPYSTVNYNILENSSVVGNPDVPVAYNYVGDGGLTRAFYSNGVRIGKNFAVGVTASYLFGSIMKESNSAIGNSTTPVNYSSSIIERTSVSDFMFTTGAIYAQPISEKTAINFGVTYQLAADLSAKNFRRGELRAPTIIDPIVADTIVNNVDGTLGLPSSLAFGLSLEKTFKWTFGIDLHLNKWSEFKNFDGSSDGLKDNYVLNIGGEITPDITSVDSYFKRVTYRAGVNIERAPFEVNENQINDFGINFGASFPVKGISTMNWTFKFGQRGTTNDNLIKENYFRVYFGLTFNDRWFIRRKFD</sequence>
<name>A0ABT8KUJ3_9BACT</name>
<organism evidence="2 3">
    <name type="scientific">Splendidivirga corallicola</name>
    <dbReference type="NCBI Taxonomy" id="3051826"/>
    <lineage>
        <taxon>Bacteria</taxon>
        <taxon>Pseudomonadati</taxon>
        <taxon>Bacteroidota</taxon>
        <taxon>Cytophagia</taxon>
        <taxon>Cytophagales</taxon>
        <taxon>Splendidivirgaceae</taxon>
        <taxon>Splendidivirga</taxon>
    </lineage>
</organism>
<comment type="caution">
    <text evidence="2">The sequence shown here is derived from an EMBL/GenBank/DDBJ whole genome shotgun (WGS) entry which is preliminary data.</text>
</comment>
<protein>
    <recommendedName>
        <fullName evidence="4">Long-chain fatty acid transport protein</fullName>
    </recommendedName>
</protein>
<dbReference type="Proteomes" id="UP001172082">
    <property type="component" value="Unassembled WGS sequence"/>
</dbReference>
<dbReference type="RefSeq" id="WP_346754480.1">
    <property type="nucleotide sequence ID" value="NZ_JAUJEA010000011.1"/>
</dbReference>
<keyword evidence="1" id="KW-0732">Signal</keyword>
<evidence type="ECO:0000313" key="2">
    <source>
        <dbReference type="EMBL" id="MDN5204457.1"/>
    </source>
</evidence>
<evidence type="ECO:0000256" key="1">
    <source>
        <dbReference type="SAM" id="SignalP"/>
    </source>
</evidence>
<gene>
    <name evidence="2" type="ORF">QQ008_23895</name>
</gene>
<dbReference type="EMBL" id="JAUJEA010000011">
    <property type="protein sequence ID" value="MDN5204457.1"/>
    <property type="molecule type" value="Genomic_DNA"/>
</dbReference>
<evidence type="ECO:0008006" key="4">
    <source>
        <dbReference type="Google" id="ProtNLM"/>
    </source>
</evidence>
<reference evidence="2" key="1">
    <citation type="submission" date="2023-06" db="EMBL/GenBank/DDBJ databases">
        <title>Genomic of Parafulvivirga corallium.</title>
        <authorList>
            <person name="Wang G."/>
        </authorList>
    </citation>
    <scope>NUCLEOTIDE SEQUENCE</scope>
    <source>
        <strain evidence="2">BMA10</strain>
    </source>
</reference>
<feature type="chain" id="PRO_5045841693" description="Long-chain fatty acid transport protein" evidence="1">
    <location>
        <begin position="22"/>
        <end position="424"/>
    </location>
</feature>
<feature type="signal peptide" evidence="1">
    <location>
        <begin position="1"/>
        <end position="21"/>
    </location>
</feature>
<keyword evidence="3" id="KW-1185">Reference proteome</keyword>
<dbReference type="SUPFAM" id="SSF56935">
    <property type="entry name" value="Porins"/>
    <property type="match status" value="1"/>
</dbReference>
<evidence type="ECO:0000313" key="3">
    <source>
        <dbReference type="Proteomes" id="UP001172082"/>
    </source>
</evidence>